<dbReference type="AlphaFoldDB" id="A0AB37UEZ6"/>
<dbReference type="GO" id="GO:0016758">
    <property type="term" value="F:hexosyltransferase activity"/>
    <property type="evidence" value="ECO:0007669"/>
    <property type="project" value="UniProtKB-ARBA"/>
</dbReference>
<dbReference type="RefSeq" id="WP_106169418.1">
    <property type="nucleotide sequence ID" value="NZ_JAVKZF010000001.1"/>
</dbReference>
<organism evidence="3 4">
    <name type="scientific">Chroococcidiopsis cubana SAG 39.79</name>
    <dbReference type="NCBI Taxonomy" id="388085"/>
    <lineage>
        <taxon>Bacteria</taxon>
        <taxon>Bacillati</taxon>
        <taxon>Cyanobacteriota</taxon>
        <taxon>Cyanophyceae</taxon>
        <taxon>Chroococcidiopsidales</taxon>
        <taxon>Chroococcidiopsidaceae</taxon>
        <taxon>Chroococcidiopsis</taxon>
    </lineage>
</organism>
<dbReference type="PANTHER" id="PTHR22916">
    <property type="entry name" value="GLYCOSYLTRANSFERASE"/>
    <property type="match status" value="1"/>
</dbReference>
<keyword evidence="1" id="KW-0812">Transmembrane</keyword>
<evidence type="ECO:0000313" key="3">
    <source>
        <dbReference type="EMBL" id="RUT08084.1"/>
    </source>
</evidence>
<feature type="transmembrane region" description="Helical" evidence="1">
    <location>
        <begin position="319"/>
        <end position="339"/>
    </location>
</feature>
<feature type="domain" description="Glycosyltransferase 2-like" evidence="2">
    <location>
        <begin position="33"/>
        <end position="178"/>
    </location>
</feature>
<gene>
    <name evidence="3" type="ORF">DSM107010_48010</name>
</gene>
<dbReference type="Proteomes" id="UP000282574">
    <property type="component" value="Unassembled WGS sequence"/>
</dbReference>
<dbReference type="Gene3D" id="3.90.550.10">
    <property type="entry name" value="Spore Coat Polysaccharide Biosynthesis Protein SpsA, Chain A"/>
    <property type="match status" value="1"/>
</dbReference>
<keyword evidence="4" id="KW-1185">Reference proteome</keyword>
<dbReference type="Pfam" id="PF00535">
    <property type="entry name" value="Glycos_transf_2"/>
    <property type="match status" value="1"/>
</dbReference>
<protein>
    <recommendedName>
        <fullName evidence="2">Glycosyltransferase 2-like domain-containing protein</fullName>
    </recommendedName>
</protein>
<dbReference type="InterPro" id="IPR001173">
    <property type="entry name" value="Glyco_trans_2-like"/>
</dbReference>
<evidence type="ECO:0000256" key="1">
    <source>
        <dbReference type="SAM" id="Phobius"/>
    </source>
</evidence>
<evidence type="ECO:0000259" key="2">
    <source>
        <dbReference type="Pfam" id="PF00535"/>
    </source>
</evidence>
<dbReference type="PANTHER" id="PTHR22916:SF3">
    <property type="entry name" value="UDP-GLCNAC:BETAGAL BETA-1,3-N-ACETYLGLUCOSAMINYLTRANSFERASE-LIKE PROTEIN 1"/>
    <property type="match status" value="1"/>
</dbReference>
<keyword evidence="1" id="KW-0472">Membrane</keyword>
<dbReference type="SUPFAM" id="SSF53448">
    <property type="entry name" value="Nucleotide-diphospho-sugar transferases"/>
    <property type="match status" value="1"/>
</dbReference>
<sequence>MLSNNTDCSLTEVKKSSNAIDPLPPDVDRPMWSVMIPIYNRTIYLEQAIASVIEQMREYAAERIQIELIDNCSTNPEIEFLIQRLAKQHRISVYRQPQTVSMVENLNTCIRRAHGHLIHILHDDDIVLPGFYQSLEAAFTQEPSIGAAYCRHGHIDENNRQQNYLSSLERSTSGIIPNFLKRIAVYSLVDPPAMVVKRSVYEHLGGFRPELYGACDHEMWRRIAAHYPIWFEPQVLACFRVHSRSQTSAFVRTGKNIVNMRQSIETTRSYLPKSTAERIAKRAMEECALYALRNAFRVLSRGDITATKAQIREALKCSYSLKVIVALFLVPFLAVASSLKRYLERNRE</sequence>
<comment type="caution">
    <text evidence="3">The sequence shown here is derived from an EMBL/GenBank/DDBJ whole genome shotgun (WGS) entry which is preliminary data.</text>
</comment>
<dbReference type="InterPro" id="IPR029044">
    <property type="entry name" value="Nucleotide-diphossugar_trans"/>
</dbReference>
<reference evidence="3 4" key="1">
    <citation type="journal article" date="2019" name="Genome Biol. Evol.">
        <title>Day and night: Metabolic profiles and evolutionary relationships of six axenic non-marine cyanobacteria.</title>
        <authorList>
            <person name="Will S.E."/>
            <person name="Henke P."/>
            <person name="Boedeker C."/>
            <person name="Huang S."/>
            <person name="Brinkmann H."/>
            <person name="Rohde M."/>
            <person name="Jarek M."/>
            <person name="Friedl T."/>
            <person name="Seufert S."/>
            <person name="Schumacher M."/>
            <person name="Overmann J."/>
            <person name="Neumann-Schaal M."/>
            <person name="Petersen J."/>
        </authorList>
    </citation>
    <scope>NUCLEOTIDE SEQUENCE [LARGE SCALE GENOMIC DNA]</scope>
    <source>
        <strain evidence="3 4">SAG 39.79</strain>
    </source>
</reference>
<keyword evidence="1" id="KW-1133">Transmembrane helix</keyword>
<dbReference type="EMBL" id="RSCK01000055">
    <property type="protein sequence ID" value="RUT08084.1"/>
    <property type="molecule type" value="Genomic_DNA"/>
</dbReference>
<proteinExistence type="predicted"/>
<name>A0AB37UEZ6_9CYAN</name>
<evidence type="ECO:0000313" key="4">
    <source>
        <dbReference type="Proteomes" id="UP000282574"/>
    </source>
</evidence>
<accession>A0AB37UEZ6</accession>